<evidence type="ECO:0000313" key="2">
    <source>
        <dbReference type="EMBL" id="MCD9646927.1"/>
    </source>
</evidence>
<accession>A0ABS8VL06</accession>
<sequence>MGYWVAWVAYREGEDEEETERAIRGSLTQTMVSSRGSRKLQYVNGGAGARFTPIRLVVASDFRQKGEEGLSLEEENPARGRRGEGSAVRVSGVEGRRGREREHSAGSDGNTHGFAGRGRREHRL</sequence>
<keyword evidence="3" id="KW-1185">Reference proteome</keyword>
<evidence type="ECO:0000256" key="1">
    <source>
        <dbReference type="SAM" id="MobiDB-lite"/>
    </source>
</evidence>
<gene>
    <name evidence="2" type="ORF">HAX54_037180</name>
</gene>
<name>A0ABS8VL06_DATST</name>
<organism evidence="2 3">
    <name type="scientific">Datura stramonium</name>
    <name type="common">Jimsonweed</name>
    <name type="synonym">Common thornapple</name>
    <dbReference type="NCBI Taxonomy" id="4076"/>
    <lineage>
        <taxon>Eukaryota</taxon>
        <taxon>Viridiplantae</taxon>
        <taxon>Streptophyta</taxon>
        <taxon>Embryophyta</taxon>
        <taxon>Tracheophyta</taxon>
        <taxon>Spermatophyta</taxon>
        <taxon>Magnoliopsida</taxon>
        <taxon>eudicotyledons</taxon>
        <taxon>Gunneridae</taxon>
        <taxon>Pentapetalae</taxon>
        <taxon>asterids</taxon>
        <taxon>lamiids</taxon>
        <taxon>Solanales</taxon>
        <taxon>Solanaceae</taxon>
        <taxon>Solanoideae</taxon>
        <taxon>Datureae</taxon>
        <taxon>Datura</taxon>
    </lineage>
</organism>
<comment type="caution">
    <text evidence="2">The sequence shown here is derived from an EMBL/GenBank/DDBJ whole genome shotgun (WGS) entry which is preliminary data.</text>
</comment>
<evidence type="ECO:0000313" key="3">
    <source>
        <dbReference type="Proteomes" id="UP000823775"/>
    </source>
</evidence>
<dbReference type="EMBL" id="JACEIK010004967">
    <property type="protein sequence ID" value="MCD9646927.1"/>
    <property type="molecule type" value="Genomic_DNA"/>
</dbReference>
<proteinExistence type="predicted"/>
<dbReference type="Proteomes" id="UP000823775">
    <property type="component" value="Unassembled WGS sequence"/>
</dbReference>
<feature type="compositionally biased region" description="Basic and acidic residues" evidence="1">
    <location>
        <begin position="94"/>
        <end position="105"/>
    </location>
</feature>
<reference evidence="2 3" key="1">
    <citation type="journal article" date="2021" name="BMC Genomics">
        <title>Datura genome reveals duplications of psychoactive alkaloid biosynthetic genes and high mutation rate following tissue culture.</title>
        <authorList>
            <person name="Rajewski A."/>
            <person name="Carter-House D."/>
            <person name="Stajich J."/>
            <person name="Litt A."/>
        </authorList>
    </citation>
    <scope>NUCLEOTIDE SEQUENCE [LARGE SCALE GENOMIC DNA]</scope>
    <source>
        <strain evidence="2">AR-01</strain>
    </source>
</reference>
<feature type="region of interest" description="Disordered" evidence="1">
    <location>
        <begin position="66"/>
        <end position="124"/>
    </location>
</feature>
<protein>
    <submittedName>
        <fullName evidence="2">Uncharacterized protein</fullName>
    </submittedName>
</protein>